<dbReference type="PANTHER" id="PTHR22916">
    <property type="entry name" value="GLYCOSYLTRANSFERASE"/>
    <property type="match status" value="1"/>
</dbReference>
<dbReference type="InterPro" id="IPR001173">
    <property type="entry name" value="Glyco_trans_2-like"/>
</dbReference>
<protein>
    <submittedName>
        <fullName evidence="4">Glycosyl transferase CpsO(V)</fullName>
        <ecNumber evidence="4">2.4.1.212</ecNumber>
    </submittedName>
</protein>
<gene>
    <name evidence="4" type="primary">cpsO</name>
    <name evidence="4" type="ORF">ERS132539_01166</name>
</gene>
<dbReference type="EMBL" id="FIJK01000024">
    <property type="protein sequence ID" value="CYW30922.1"/>
    <property type="molecule type" value="Genomic_DNA"/>
</dbReference>
<keyword evidence="1 4" id="KW-0328">Glycosyltransferase</keyword>
<dbReference type="CDD" id="cd00761">
    <property type="entry name" value="Glyco_tranf_GTA_type"/>
    <property type="match status" value="1"/>
</dbReference>
<accession>A0A116P089</accession>
<sequence>MTVMNTTQKLVSVIVPVYNAESFLEKCVESLLSQTYENIEIILVNDGSSDLSEKICLKYVNKDNRVRYIYKENGGASTARNKGISVAEGMFVMFCDADDAYFPDAVETLCLAQEKYSADMVIGGITNLDVKDSASLSNKIKEIDIESALEEMYYGEIIGVSAYAKLYNKEILLKHPYKEGVIHEDTFASYKHLFEARDHLVVVDRKIYFVNQDNESISRSTFHPRDLVYRDAMYENLAFLKKENFVTNKKILSAWSFMYIIPMLRIIDKMIKVDYRFDYSSYKTDFIKYFRLFFFSRRVSIKHKLKYLLFLINFNLYKKLFG</sequence>
<organism evidence="4 5">
    <name type="scientific">Streptococcus suis</name>
    <dbReference type="NCBI Taxonomy" id="1307"/>
    <lineage>
        <taxon>Bacteria</taxon>
        <taxon>Bacillati</taxon>
        <taxon>Bacillota</taxon>
        <taxon>Bacilli</taxon>
        <taxon>Lactobacillales</taxon>
        <taxon>Streptococcaceae</taxon>
        <taxon>Streptococcus</taxon>
    </lineage>
</organism>
<dbReference type="Proteomes" id="UP000069526">
    <property type="component" value="Unassembled WGS sequence"/>
</dbReference>
<dbReference type="RefSeq" id="WP_044767706.1">
    <property type="nucleotide sequence ID" value="NZ_CEIH01000178.1"/>
</dbReference>
<proteinExistence type="predicted"/>
<dbReference type="EC" id="2.4.1.212" evidence="4"/>
<keyword evidence="2 4" id="KW-0808">Transferase</keyword>
<reference evidence="4 5" key="1">
    <citation type="submission" date="2016-02" db="EMBL/GenBank/DDBJ databases">
        <authorList>
            <consortium name="Pathogen Informatics"/>
        </authorList>
    </citation>
    <scope>NUCLEOTIDE SEQUENCE [LARGE SCALE GENOMIC DNA]</scope>
    <source>
        <strain evidence="4 5">SS1013</strain>
    </source>
</reference>
<dbReference type="GO" id="GO:0050501">
    <property type="term" value="F:hyaluronan synthase activity"/>
    <property type="evidence" value="ECO:0007669"/>
    <property type="project" value="UniProtKB-EC"/>
</dbReference>
<dbReference type="SUPFAM" id="SSF53448">
    <property type="entry name" value="Nucleotide-diphospho-sugar transferases"/>
    <property type="match status" value="1"/>
</dbReference>
<dbReference type="Pfam" id="PF00535">
    <property type="entry name" value="Glycos_transf_2"/>
    <property type="match status" value="1"/>
</dbReference>
<evidence type="ECO:0000256" key="2">
    <source>
        <dbReference type="ARBA" id="ARBA00022679"/>
    </source>
</evidence>
<evidence type="ECO:0000256" key="1">
    <source>
        <dbReference type="ARBA" id="ARBA00022676"/>
    </source>
</evidence>
<feature type="domain" description="Glycosyltransferase 2-like" evidence="3">
    <location>
        <begin position="12"/>
        <end position="172"/>
    </location>
</feature>
<evidence type="ECO:0000313" key="4">
    <source>
        <dbReference type="EMBL" id="CYW30922.1"/>
    </source>
</evidence>
<name>A0A116P089_STRSU</name>
<dbReference type="InterPro" id="IPR029044">
    <property type="entry name" value="Nucleotide-diphossugar_trans"/>
</dbReference>
<dbReference type="PANTHER" id="PTHR22916:SF51">
    <property type="entry name" value="GLYCOSYLTRANSFERASE EPSH-RELATED"/>
    <property type="match status" value="1"/>
</dbReference>
<evidence type="ECO:0000313" key="5">
    <source>
        <dbReference type="Proteomes" id="UP000069526"/>
    </source>
</evidence>
<evidence type="ECO:0000259" key="3">
    <source>
        <dbReference type="Pfam" id="PF00535"/>
    </source>
</evidence>
<dbReference type="Gene3D" id="3.90.550.10">
    <property type="entry name" value="Spore Coat Polysaccharide Biosynthesis Protein SpsA, Chain A"/>
    <property type="match status" value="1"/>
</dbReference>
<dbReference type="AlphaFoldDB" id="A0A116P089"/>